<dbReference type="GO" id="GO:0006508">
    <property type="term" value="P:proteolysis"/>
    <property type="evidence" value="ECO:0007669"/>
    <property type="project" value="UniProtKB-UniRule"/>
</dbReference>
<feature type="region of interest" description="Disordered" evidence="2">
    <location>
        <begin position="1"/>
        <end position="21"/>
    </location>
</feature>
<dbReference type="EMBL" id="LR134313">
    <property type="protein sequence ID" value="VEF02100.1"/>
    <property type="molecule type" value="Genomic_DNA"/>
</dbReference>
<dbReference type="AlphaFoldDB" id="A0A448D9C0"/>
<comment type="subunit">
    <text evidence="1">Binds to the N-terminal domain of the chaperone ClpA.</text>
</comment>
<organism evidence="4 5">
    <name type="scientific">Neisseria canis</name>
    <dbReference type="NCBI Taxonomy" id="493"/>
    <lineage>
        <taxon>Bacteria</taxon>
        <taxon>Pseudomonadati</taxon>
        <taxon>Pseudomonadota</taxon>
        <taxon>Betaproteobacteria</taxon>
        <taxon>Neisseriales</taxon>
        <taxon>Neisseriaceae</taxon>
        <taxon>Neisseria</taxon>
    </lineage>
</organism>
<keyword evidence="4" id="KW-0645">Protease</keyword>
<dbReference type="FunFam" id="3.30.1390.10:FF:000002">
    <property type="entry name" value="ATP-dependent Clp protease adapter protein ClpS"/>
    <property type="match status" value="1"/>
</dbReference>
<dbReference type="Proteomes" id="UP000279284">
    <property type="component" value="Chromosome"/>
</dbReference>
<protein>
    <recommendedName>
        <fullName evidence="1">ATP-dependent Clp protease adapter protein ClpS</fullName>
    </recommendedName>
</protein>
<dbReference type="NCBIfam" id="NF000672">
    <property type="entry name" value="PRK00033.1-5"/>
    <property type="match status" value="1"/>
</dbReference>
<keyword evidence="5" id="KW-1185">Reference proteome</keyword>
<dbReference type="KEGG" id="nci:NCTC10296_01619"/>
<feature type="domain" description="Adaptor protein ClpS core" evidence="3">
    <location>
        <begin position="22"/>
        <end position="100"/>
    </location>
</feature>
<dbReference type="InterPro" id="IPR003769">
    <property type="entry name" value="ClpS_core"/>
</dbReference>
<evidence type="ECO:0000256" key="1">
    <source>
        <dbReference type="HAMAP-Rule" id="MF_00302"/>
    </source>
</evidence>
<keyword evidence="4" id="KW-0378">Hydrolase</keyword>
<dbReference type="InterPro" id="IPR014719">
    <property type="entry name" value="Ribosomal_bL12_C/ClpS-like"/>
</dbReference>
<accession>A0A448D9C0</accession>
<evidence type="ECO:0000313" key="4">
    <source>
        <dbReference type="EMBL" id="VEF02100.1"/>
    </source>
</evidence>
<dbReference type="GO" id="GO:0008233">
    <property type="term" value="F:peptidase activity"/>
    <property type="evidence" value="ECO:0007669"/>
    <property type="project" value="UniProtKB-KW"/>
</dbReference>
<name>A0A448D9C0_9NEIS</name>
<dbReference type="Gene3D" id="3.30.1390.10">
    <property type="match status" value="1"/>
</dbReference>
<evidence type="ECO:0000259" key="3">
    <source>
        <dbReference type="Pfam" id="PF02617"/>
    </source>
</evidence>
<evidence type="ECO:0000313" key="5">
    <source>
        <dbReference type="Proteomes" id="UP000279284"/>
    </source>
</evidence>
<dbReference type="PANTHER" id="PTHR33473">
    <property type="entry name" value="ATP-DEPENDENT CLP PROTEASE ADAPTER PROTEIN CLPS1, CHLOROPLASTIC"/>
    <property type="match status" value="1"/>
</dbReference>
<gene>
    <name evidence="1 4" type="primary">clpS</name>
    <name evidence="4" type="ORF">NCTC10296_01619</name>
</gene>
<dbReference type="OrthoDB" id="9796121at2"/>
<proteinExistence type="inferred from homology"/>
<dbReference type="GO" id="GO:0030163">
    <property type="term" value="P:protein catabolic process"/>
    <property type="evidence" value="ECO:0007669"/>
    <property type="project" value="InterPro"/>
</dbReference>
<dbReference type="InterPro" id="IPR022935">
    <property type="entry name" value="ClpS"/>
</dbReference>
<dbReference type="HAMAP" id="MF_00302">
    <property type="entry name" value="ClpS"/>
    <property type="match status" value="1"/>
</dbReference>
<reference evidence="4 5" key="1">
    <citation type="submission" date="2018-12" db="EMBL/GenBank/DDBJ databases">
        <authorList>
            <consortium name="Pathogen Informatics"/>
        </authorList>
    </citation>
    <scope>NUCLEOTIDE SEQUENCE [LARGE SCALE GENOMIC DNA]</scope>
    <source>
        <strain evidence="4 5">NCTC10296</strain>
    </source>
</reference>
<comment type="similarity">
    <text evidence="1">Belongs to the ClpS family.</text>
</comment>
<dbReference type="Pfam" id="PF02617">
    <property type="entry name" value="ClpS"/>
    <property type="match status" value="1"/>
</dbReference>
<dbReference type="RefSeq" id="WP_085415929.1">
    <property type="nucleotide sequence ID" value="NZ_CAUJPY010000003.1"/>
</dbReference>
<evidence type="ECO:0000256" key="2">
    <source>
        <dbReference type="SAM" id="MobiDB-lite"/>
    </source>
</evidence>
<dbReference type="SUPFAM" id="SSF54736">
    <property type="entry name" value="ClpS-like"/>
    <property type="match status" value="1"/>
</dbReference>
<comment type="function">
    <text evidence="1">Involved in the modulation of the specificity of the ClpAP-mediated ATP-dependent protein degradation.</text>
</comment>
<sequence>MSQKNRNDADSATLGNQARTRPPKKYGVYLLNDDYTTMDFVVEVLREVFALTHERAVAVMLLVHHEGKGLCGIYTRDIAETKQYQVTERAKQEGCPLKCSVEEI</sequence>
<dbReference type="STRING" id="493.BWD07_03215"/>
<dbReference type="PANTHER" id="PTHR33473:SF19">
    <property type="entry name" value="ATP-DEPENDENT CLP PROTEASE ADAPTER PROTEIN CLPS"/>
    <property type="match status" value="1"/>
</dbReference>